<sequence length="52" mass="6080">MKSLEGLVVERTRSDRCRLTHARHNTIQTSTRRMSPEGEVHGMCWKLWGGRQ</sequence>
<name>A0A0J9WPY3_FUSO4</name>
<organism evidence="1 2">
    <name type="scientific">Fusarium oxysporum f. sp. lycopersici (strain 4287 / CBS 123668 / FGSC 9935 / NRRL 34936)</name>
    <name type="common">Fusarium vascular wilt of tomato</name>
    <dbReference type="NCBI Taxonomy" id="426428"/>
    <lineage>
        <taxon>Eukaryota</taxon>
        <taxon>Fungi</taxon>
        <taxon>Dikarya</taxon>
        <taxon>Ascomycota</taxon>
        <taxon>Pezizomycotina</taxon>
        <taxon>Sordariomycetes</taxon>
        <taxon>Hypocreomycetidae</taxon>
        <taxon>Hypocreales</taxon>
        <taxon>Nectriaceae</taxon>
        <taxon>Fusarium</taxon>
        <taxon>Fusarium oxysporum species complex</taxon>
    </lineage>
</organism>
<protein>
    <submittedName>
        <fullName evidence="1">Uncharacterized protein</fullName>
    </submittedName>
</protein>
<dbReference type="VEuPathDB" id="FungiDB:FOXG_20267"/>
<reference evidence="1" key="1">
    <citation type="submission" date="2007-04" db="EMBL/GenBank/DDBJ databases">
        <authorList>
            <consortium name="The Broad Institute Genome Sequencing Platform"/>
            <person name="Birren B."/>
            <person name="Lander E."/>
            <person name="Galagan J."/>
            <person name="Nusbaum C."/>
            <person name="Devon K."/>
            <person name="Ma L.-J."/>
            <person name="Jaffe D."/>
            <person name="Butler J."/>
            <person name="Alvarez P."/>
            <person name="Gnerre S."/>
            <person name="Grabherr M."/>
            <person name="Kleber M."/>
            <person name="Mauceli E."/>
            <person name="Brockman W."/>
            <person name="MacCallum I.A."/>
            <person name="Young S."/>
            <person name="LaButti K."/>
            <person name="DeCaprio D."/>
            <person name="Crawford M."/>
            <person name="Koehrsen M."/>
            <person name="Engels R."/>
            <person name="Montgomery P."/>
            <person name="Pearson M."/>
            <person name="Howarth C."/>
            <person name="Larson L."/>
            <person name="White J."/>
            <person name="O'Leary S."/>
            <person name="Kodira C."/>
            <person name="Zeng Q."/>
            <person name="Yandava C."/>
            <person name="Alvarado L."/>
            <person name="Kistler C."/>
            <person name="Shim W.-B."/>
            <person name="Kang S."/>
            <person name="Woloshuk C."/>
        </authorList>
    </citation>
    <scope>NUCLEOTIDE SEQUENCE</scope>
    <source>
        <strain evidence="1">4287</strain>
    </source>
</reference>
<dbReference type="EMBL" id="DS231708">
    <property type="protein sequence ID" value="KNB09832.1"/>
    <property type="molecule type" value="Genomic_DNA"/>
</dbReference>
<evidence type="ECO:0000313" key="1">
    <source>
        <dbReference type="EMBL" id="KNB09832.1"/>
    </source>
</evidence>
<dbReference type="KEGG" id="fox:FOXG_20267"/>
<evidence type="ECO:0000313" key="2">
    <source>
        <dbReference type="Proteomes" id="UP000009097"/>
    </source>
</evidence>
<dbReference type="Proteomes" id="UP000009097">
    <property type="component" value="Unassembled WGS sequence"/>
</dbReference>
<dbReference type="AlphaFoldDB" id="A0A0J9WPY3"/>
<gene>
    <name evidence="1" type="ORF">FOXG_20267</name>
</gene>
<accession>A0A0J9WPY3</accession>
<dbReference type="RefSeq" id="XP_018247877.1">
    <property type="nucleotide sequence ID" value="XM_018400531.1"/>
</dbReference>
<proteinExistence type="predicted"/>
<dbReference type="GeneID" id="28960973"/>
<reference evidence="1" key="2">
    <citation type="journal article" date="2010" name="Nature">
        <title>Comparative genomics reveals mobile pathogenicity chromosomes in Fusarium.</title>
        <authorList>
            <person name="Ma L.J."/>
            <person name="van der Does H.C."/>
            <person name="Borkovich K.A."/>
            <person name="Coleman J.J."/>
            <person name="Daboussi M.J."/>
            <person name="Di Pietro A."/>
            <person name="Dufresne M."/>
            <person name="Freitag M."/>
            <person name="Grabherr M."/>
            <person name="Henrissat B."/>
            <person name="Houterman P.M."/>
            <person name="Kang S."/>
            <person name="Shim W.B."/>
            <person name="Woloshuk C."/>
            <person name="Xie X."/>
            <person name="Xu J.R."/>
            <person name="Antoniw J."/>
            <person name="Baker S.E."/>
            <person name="Bluhm B.H."/>
            <person name="Breakspear A."/>
            <person name="Brown D.W."/>
            <person name="Butchko R.A."/>
            <person name="Chapman S."/>
            <person name="Coulson R."/>
            <person name="Coutinho P.M."/>
            <person name="Danchin E.G."/>
            <person name="Diener A."/>
            <person name="Gale L.R."/>
            <person name="Gardiner D.M."/>
            <person name="Goff S."/>
            <person name="Hammond-Kosack K.E."/>
            <person name="Hilburn K."/>
            <person name="Hua-Van A."/>
            <person name="Jonkers W."/>
            <person name="Kazan K."/>
            <person name="Kodira C.D."/>
            <person name="Koehrsen M."/>
            <person name="Kumar L."/>
            <person name="Lee Y.H."/>
            <person name="Li L."/>
            <person name="Manners J.M."/>
            <person name="Miranda-Saavedra D."/>
            <person name="Mukherjee M."/>
            <person name="Park G."/>
            <person name="Park J."/>
            <person name="Park S.Y."/>
            <person name="Proctor R.H."/>
            <person name="Regev A."/>
            <person name="Ruiz-Roldan M.C."/>
            <person name="Sain D."/>
            <person name="Sakthikumar S."/>
            <person name="Sykes S."/>
            <person name="Schwartz D.C."/>
            <person name="Turgeon B.G."/>
            <person name="Wapinski I."/>
            <person name="Yoder O."/>
            <person name="Young S."/>
            <person name="Zeng Q."/>
            <person name="Zhou S."/>
            <person name="Galagan J."/>
            <person name="Cuomo C.A."/>
            <person name="Kistler H.C."/>
            <person name="Rep M."/>
        </authorList>
    </citation>
    <scope>NUCLEOTIDE SEQUENCE [LARGE SCALE GENOMIC DNA]</scope>
    <source>
        <strain evidence="1">4287</strain>
    </source>
</reference>